<sequence>MNERATAVIADDEPLLLHHLNKALAEVWPELEIVCQARNGQQAWEAACQYQPDVMFLDIRMPELDGMGVARKVLQLGSPPLVVFTTAYSDYAVGAFEHDVVDYVLKPVSEARLEKTCDKLRSQLRMRRSADVPAGVNTLLDELSRLSAPNPCQYLKWVKAVRGEDIHLLAVGDIRYFKAEDKYVSVFVGKAGGPVEEYVIRTPLKELLEQIDPQQFWQIHRSTLVNVEAIEKVSKDFTGRMSVRVNGTKLPVSRRAQSLFKGM</sequence>
<protein>
    <submittedName>
        <fullName evidence="6">Chemotaxis protein CheY</fullName>
    </submittedName>
</protein>
<dbReference type="PANTHER" id="PTHR48111">
    <property type="entry name" value="REGULATOR OF RPOS"/>
    <property type="match status" value="1"/>
</dbReference>
<keyword evidence="1" id="KW-0902">Two-component regulatory system</keyword>
<dbReference type="Gene3D" id="2.40.50.1020">
    <property type="entry name" value="LytTr DNA-binding domain"/>
    <property type="match status" value="1"/>
</dbReference>
<dbReference type="PATRIC" id="fig|1195763.3.peg.154"/>
<dbReference type="Proteomes" id="UP000036097">
    <property type="component" value="Unassembled WGS sequence"/>
</dbReference>
<dbReference type="InterPro" id="IPR007492">
    <property type="entry name" value="LytTR_DNA-bd_dom"/>
</dbReference>
<proteinExistence type="predicted"/>
<dbReference type="Gene3D" id="3.40.50.2300">
    <property type="match status" value="1"/>
</dbReference>
<name>A0A0J1HD59_9GAMM</name>
<dbReference type="PROSITE" id="PS50930">
    <property type="entry name" value="HTH_LYTTR"/>
    <property type="match status" value="1"/>
</dbReference>
<dbReference type="AlphaFoldDB" id="A0A0J1HD59"/>
<dbReference type="InterPro" id="IPR001789">
    <property type="entry name" value="Sig_transdc_resp-reg_receiver"/>
</dbReference>
<dbReference type="InterPro" id="IPR039420">
    <property type="entry name" value="WalR-like"/>
</dbReference>
<feature type="domain" description="Response regulatory" evidence="4">
    <location>
        <begin position="6"/>
        <end position="121"/>
    </location>
</feature>
<dbReference type="EMBL" id="LDOT01000001">
    <property type="protein sequence ID" value="KLV09629.1"/>
    <property type="molecule type" value="Genomic_DNA"/>
</dbReference>
<dbReference type="GO" id="GO:0005829">
    <property type="term" value="C:cytosol"/>
    <property type="evidence" value="ECO:0007669"/>
    <property type="project" value="TreeGrafter"/>
</dbReference>
<evidence type="ECO:0000313" key="7">
    <source>
        <dbReference type="Proteomes" id="UP000036097"/>
    </source>
</evidence>
<evidence type="ECO:0000259" key="5">
    <source>
        <dbReference type="PROSITE" id="PS50930"/>
    </source>
</evidence>
<feature type="modified residue" description="4-aspartylphosphate" evidence="3">
    <location>
        <position position="58"/>
    </location>
</feature>
<evidence type="ECO:0000313" key="6">
    <source>
        <dbReference type="EMBL" id="KLV09629.1"/>
    </source>
</evidence>
<dbReference type="GO" id="GO:0000156">
    <property type="term" value="F:phosphorelay response regulator activity"/>
    <property type="evidence" value="ECO:0007669"/>
    <property type="project" value="TreeGrafter"/>
</dbReference>
<dbReference type="PANTHER" id="PTHR48111:SF69">
    <property type="entry name" value="RESPONSE REGULATOR RECEIVER"/>
    <property type="match status" value="1"/>
</dbReference>
<organism evidence="6 7">
    <name type="scientific">Photobacterium aquae</name>
    <dbReference type="NCBI Taxonomy" id="1195763"/>
    <lineage>
        <taxon>Bacteria</taxon>
        <taxon>Pseudomonadati</taxon>
        <taxon>Pseudomonadota</taxon>
        <taxon>Gammaproteobacteria</taxon>
        <taxon>Vibrionales</taxon>
        <taxon>Vibrionaceae</taxon>
        <taxon>Photobacterium</taxon>
    </lineage>
</organism>
<evidence type="ECO:0000259" key="4">
    <source>
        <dbReference type="PROSITE" id="PS50110"/>
    </source>
</evidence>
<dbReference type="InterPro" id="IPR011006">
    <property type="entry name" value="CheY-like_superfamily"/>
</dbReference>
<dbReference type="GO" id="GO:0032993">
    <property type="term" value="C:protein-DNA complex"/>
    <property type="evidence" value="ECO:0007669"/>
    <property type="project" value="TreeGrafter"/>
</dbReference>
<dbReference type="RefSeq" id="WP_047876917.1">
    <property type="nucleotide sequence ID" value="NZ_LDOT01000001.1"/>
</dbReference>
<keyword evidence="7" id="KW-1185">Reference proteome</keyword>
<dbReference type="STRING" id="1195763.ABT56_00680"/>
<dbReference type="OrthoDB" id="236568at2"/>
<dbReference type="GO" id="GO:0000976">
    <property type="term" value="F:transcription cis-regulatory region binding"/>
    <property type="evidence" value="ECO:0007669"/>
    <property type="project" value="TreeGrafter"/>
</dbReference>
<evidence type="ECO:0000256" key="2">
    <source>
        <dbReference type="ARBA" id="ARBA00023125"/>
    </source>
</evidence>
<dbReference type="SMART" id="SM00448">
    <property type="entry name" value="REC"/>
    <property type="match status" value="1"/>
</dbReference>
<reference evidence="6 7" key="1">
    <citation type="submission" date="2015-05" db="EMBL/GenBank/DDBJ databases">
        <title>Photobacterium galathea sp. nov.</title>
        <authorList>
            <person name="Machado H."/>
            <person name="Gram L."/>
        </authorList>
    </citation>
    <scope>NUCLEOTIDE SEQUENCE [LARGE SCALE GENOMIC DNA]</scope>
    <source>
        <strain evidence="6 7">CGMCC 1.12159</strain>
    </source>
</reference>
<dbReference type="SUPFAM" id="SSF52172">
    <property type="entry name" value="CheY-like"/>
    <property type="match status" value="1"/>
</dbReference>
<dbReference type="GO" id="GO:0006355">
    <property type="term" value="P:regulation of DNA-templated transcription"/>
    <property type="evidence" value="ECO:0007669"/>
    <property type="project" value="TreeGrafter"/>
</dbReference>
<keyword evidence="3" id="KW-0597">Phosphoprotein</keyword>
<dbReference type="SMART" id="SM00850">
    <property type="entry name" value="LytTR"/>
    <property type="match status" value="1"/>
</dbReference>
<comment type="caution">
    <text evidence="6">The sequence shown here is derived from an EMBL/GenBank/DDBJ whole genome shotgun (WGS) entry which is preliminary data.</text>
</comment>
<keyword evidence="2" id="KW-0238">DNA-binding</keyword>
<feature type="domain" description="HTH LytTR-type" evidence="5">
    <location>
        <begin position="163"/>
        <end position="263"/>
    </location>
</feature>
<evidence type="ECO:0000256" key="1">
    <source>
        <dbReference type="ARBA" id="ARBA00023012"/>
    </source>
</evidence>
<dbReference type="Pfam" id="PF04397">
    <property type="entry name" value="LytTR"/>
    <property type="match status" value="1"/>
</dbReference>
<evidence type="ECO:0000256" key="3">
    <source>
        <dbReference type="PROSITE-ProRule" id="PRU00169"/>
    </source>
</evidence>
<dbReference type="PROSITE" id="PS50110">
    <property type="entry name" value="RESPONSE_REGULATORY"/>
    <property type="match status" value="1"/>
</dbReference>
<dbReference type="Pfam" id="PF00072">
    <property type="entry name" value="Response_reg"/>
    <property type="match status" value="1"/>
</dbReference>
<gene>
    <name evidence="6" type="ORF">ABT56_00680</name>
</gene>
<accession>A0A0J1HD59</accession>